<dbReference type="Pfam" id="PF01205">
    <property type="entry name" value="Impact_N"/>
    <property type="match status" value="1"/>
</dbReference>
<dbReference type="PANTHER" id="PTHR16301">
    <property type="entry name" value="IMPACT-RELATED"/>
    <property type="match status" value="1"/>
</dbReference>
<dbReference type="InterPro" id="IPR001498">
    <property type="entry name" value="Impact_N"/>
</dbReference>
<reference evidence="3 4" key="1">
    <citation type="submission" date="2018-02" db="EMBL/GenBank/DDBJ databases">
        <title>Mycoplasma marinum and Mycoplasma todarodis sp. nov., moderately halophilic and psychrotolerant mycoplasmas isolated from cephalopods.</title>
        <authorList>
            <person name="Viver T."/>
        </authorList>
    </citation>
    <scope>NUCLEOTIDE SEQUENCE [LARGE SCALE GENOMIC DNA]</scope>
    <source>
        <strain evidence="3 4">PE</strain>
    </source>
</reference>
<dbReference type="PANTHER" id="PTHR16301:SF20">
    <property type="entry name" value="IMPACT FAMILY MEMBER YIGZ"/>
    <property type="match status" value="1"/>
</dbReference>
<dbReference type="RefSeq" id="WP_131598605.1">
    <property type="nucleotide sequence ID" value="NZ_CBDBYK010000001.1"/>
</dbReference>
<sequence length="112" mass="12668">MFLYEIKKSKFIAYSFEVHSKDDVDHYLKNIRDKYSDARHICYAYLIKSGLEMAGMSDDGEPKGTAGKPIFNIIKLKKKENILVIVVRYFGGKKLGASGLIRAYVAASKEVI</sequence>
<dbReference type="Gene3D" id="3.30.230.30">
    <property type="entry name" value="Impact, N-terminal domain"/>
    <property type="match status" value="1"/>
</dbReference>
<proteinExistence type="inferred from homology"/>
<evidence type="ECO:0000259" key="2">
    <source>
        <dbReference type="Pfam" id="PF01205"/>
    </source>
</evidence>
<name>A0A4R0XM51_9MOLU</name>
<dbReference type="EMBL" id="PSZO01000003">
    <property type="protein sequence ID" value="TCG11779.1"/>
    <property type="molecule type" value="Genomic_DNA"/>
</dbReference>
<protein>
    <submittedName>
        <fullName evidence="3">Proline dipeptidase</fullName>
    </submittedName>
</protein>
<comment type="caution">
    <text evidence="3">The sequence shown here is derived from an EMBL/GenBank/DDBJ whole genome shotgun (WGS) entry which is preliminary data.</text>
</comment>
<dbReference type="OrthoDB" id="9813771at2"/>
<feature type="domain" description="Impact N-terminal" evidence="2">
    <location>
        <begin position="7"/>
        <end position="112"/>
    </location>
</feature>
<evidence type="ECO:0000313" key="3">
    <source>
        <dbReference type="EMBL" id="TCG11779.1"/>
    </source>
</evidence>
<gene>
    <name evidence="3" type="ORF">C4B24_01350</name>
</gene>
<evidence type="ECO:0000256" key="1">
    <source>
        <dbReference type="ARBA" id="ARBA00007665"/>
    </source>
</evidence>
<dbReference type="GO" id="GO:0006446">
    <property type="term" value="P:regulation of translational initiation"/>
    <property type="evidence" value="ECO:0007669"/>
    <property type="project" value="TreeGrafter"/>
</dbReference>
<accession>A0A4R0XM51</accession>
<dbReference type="InterPro" id="IPR020568">
    <property type="entry name" value="Ribosomal_Su5_D2-typ_SF"/>
</dbReference>
<keyword evidence="4" id="KW-1185">Reference proteome</keyword>
<dbReference type="InterPro" id="IPR036956">
    <property type="entry name" value="Impact_N_sf"/>
</dbReference>
<comment type="similarity">
    <text evidence="1">Belongs to the IMPACT family.</text>
</comment>
<dbReference type="AlphaFoldDB" id="A0A4R0XM51"/>
<organism evidence="3 4">
    <name type="scientific">Mycoplasma marinum</name>
    <dbReference type="NCBI Taxonomy" id="1937190"/>
    <lineage>
        <taxon>Bacteria</taxon>
        <taxon>Bacillati</taxon>
        <taxon>Mycoplasmatota</taxon>
        <taxon>Mollicutes</taxon>
        <taxon>Mycoplasmataceae</taxon>
        <taxon>Mycoplasma</taxon>
    </lineage>
</organism>
<dbReference type="GO" id="GO:0005737">
    <property type="term" value="C:cytoplasm"/>
    <property type="evidence" value="ECO:0007669"/>
    <property type="project" value="TreeGrafter"/>
</dbReference>
<evidence type="ECO:0000313" key="4">
    <source>
        <dbReference type="Proteomes" id="UP000294192"/>
    </source>
</evidence>
<dbReference type="SUPFAM" id="SSF54211">
    <property type="entry name" value="Ribosomal protein S5 domain 2-like"/>
    <property type="match status" value="1"/>
</dbReference>
<dbReference type="Proteomes" id="UP000294192">
    <property type="component" value="Unassembled WGS sequence"/>
</dbReference>
<dbReference type="InterPro" id="IPR023582">
    <property type="entry name" value="Impact"/>
</dbReference>